<dbReference type="PANTHER" id="PTHR23517">
    <property type="entry name" value="RESISTANCE PROTEIN MDTM, PUTATIVE-RELATED-RELATED"/>
    <property type="match status" value="1"/>
</dbReference>
<keyword evidence="4 8" id="KW-0812">Transmembrane</keyword>
<dbReference type="Pfam" id="PF07690">
    <property type="entry name" value="MFS_1"/>
    <property type="match status" value="1"/>
</dbReference>
<evidence type="ECO:0000256" key="4">
    <source>
        <dbReference type="ARBA" id="ARBA00022692"/>
    </source>
</evidence>
<protein>
    <submittedName>
        <fullName evidence="10">MFS transporter</fullName>
    </submittedName>
</protein>
<feature type="transmembrane region" description="Helical" evidence="8">
    <location>
        <begin position="278"/>
        <end position="297"/>
    </location>
</feature>
<dbReference type="InterPro" id="IPR011701">
    <property type="entry name" value="MFS"/>
</dbReference>
<feature type="transmembrane region" description="Helical" evidence="8">
    <location>
        <begin position="362"/>
        <end position="386"/>
    </location>
</feature>
<feature type="transmembrane region" description="Helical" evidence="8">
    <location>
        <begin position="82"/>
        <end position="102"/>
    </location>
</feature>
<evidence type="ECO:0000256" key="2">
    <source>
        <dbReference type="ARBA" id="ARBA00022448"/>
    </source>
</evidence>
<feature type="transmembrane region" description="Helical" evidence="8">
    <location>
        <begin position="330"/>
        <end position="350"/>
    </location>
</feature>
<dbReference type="SUPFAM" id="SSF103473">
    <property type="entry name" value="MFS general substrate transporter"/>
    <property type="match status" value="1"/>
</dbReference>
<dbReference type="GeneID" id="73288554"/>
<dbReference type="PROSITE" id="PS50850">
    <property type="entry name" value="MFS"/>
    <property type="match status" value="1"/>
</dbReference>
<evidence type="ECO:0000313" key="11">
    <source>
        <dbReference type="Proteomes" id="UP001056855"/>
    </source>
</evidence>
<keyword evidence="6 8" id="KW-0472">Membrane</keyword>
<feature type="transmembrane region" description="Helical" evidence="8">
    <location>
        <begin position="108"/>
        <end position="130"/>
    </location>
</feature>
<sequence length="420" mass="42662">MARVGAVLSRSSLAGLARYDALVLTALIWFLAKFLRYAFPPLFDAFQASYGVSNAVLGTAFTGFMLVYAAMQFPSGVLADRIGAVTVIVGGVVLASAGALVLVVDSPFVVLVGAMLVMGAGTGAHKTVAVRLLSRAYPERTGRALGFLDTLGTYAGVVAPTAVVLAAGLSLAVPGWRLLFLVAGAVGLVLGALFLVRVPKRLPGAARGVDSSSGDFRTDASSSPSDPGLRRYASLFRDRRFTAFVLATICFSFTYNGLVAFAPLYLTNEAGLESATANLLYGALFAVSVVQLASGELSDRVGTLPVIVAALALATAATVAFVALTGTGSALALGIALVGIGLGSHGFRPVRGAYLVQTIPDSIAGGSLGVVRTLLMGAGAVAPAVVGVLSETAGFRPAFWLLAGTVAVATLVCAGLLATE</sequence>
<comment type="subcellular location">
    <subcellularLocation>
        <location evidence="1">Cell membrane</location>
        <topology evidence="1">Multi-pass membrane protein</topology>
    </subcellularLocation>
</comment>
<keyword evidence="5 8" id="KW-1133">Transmembrane helix</keyword>
<feature type="region of interest" description="Disordered" evidence="7">
    <location>
        <begin position="205"/>
        <end position="227"/>
    </location>
</feature>
<dbReference type="AlphaFoldDB" id="A0A9E7NBH7"/>
<dbReference type="InterPro" id="IPR036259">
    <property type="entry name" value="MFS_trans_sf"/>
</dbReference>
<evidence type="ECO:0000313" key="10">
    <source>
        <dbReference type="EMBL" id="UTF53868.1"/>
    </source>
</evidence>
<feature type="transmembrane region" description="Helical" evidence="8">
    <location>
        <begin position="304"/>
        <end position="324"/>
    </location>
</feature>
<dbReference type="EMBL" id="CP100355">
    <property type="protein sequence ID" value="UTF53868.1"/>
    <property type="molecule type" value="Genomic_DNA"/>
</dbReference>
<feature type="transmembrane region" description="Helical" evidence="8">
    <location>
        <begin position="21"/>
        <end position="39"/>
    </location>
</feature>
<evidence type="ECO:0000256" key="3">
    <source>
        <dbReference type="ARBA" id="ARBA00022475"/>
    </source>
</evidence>
<evidence type="ECO:0000256" key="5">
    <source>
        <dbReference type="ARBA" id="ARBA00022989"/>
    </source>
</evidence>
<dbReference type="InterPro" id="IPR020846">
    <property type="entry name" value="MFS_dom"/>
</dbReference>
<feature type="transmembrane region" description="Helical" evidence="8">
    <location>
        <begin position="241"/>
        <end position="266"/>
    </location>
</feature>
<reference evidence="10" key="1">
    <citation type="submission" date="2022-06" db="EMBL/GenBank/DDBJ databases">
        <title>Diverse halophilic archaea isolated from saline environments.</title>
        <authorList>
            <person name="Cui H.-L."/>
        </authorList>
    </citation>
    <scope>NUCLEOTIDE SEQUENCE</scope>
    <source>
        <strain evidence="10">WLHS1</strain>
    </source>
</reference>
<keyword evidence="3" id="KW-1003">Cell membrane</keyword>
<keyword evidence="2" id="KW-0813">Transport</keyword>
<feature type="compositionally biased region" description="Polar residues" evidence="7">
    <location>
        <begin position="210"/>
        <end position="225"/>
    </location>
</feature>
<feature type="transmembrane region" description="Helical" evidence="8">
    <location>
        <begin position="151"/>
        <end position="172"/>
    </location>
</feature>
<dbReference type="KEGG" id="sawl:NGM29_00870"/>
<evidence type="ECO:0000256" key="1">
    <source>
        <dbReference type="ARBA" id="ARBA00004651"/>
    </source>
</evidence>
<feature type="transmembrane region" description="Helical" evidence="8">
    <location>
        <begin position="178"/>
        <end position="198"/>
    </location>
</feature>
<evidence type="ECO:0000256" key="6">
    <source>
        <dbReference type="ARBA" id="ARBA00023136"/>
    </source>
</evidence>
<feature type="transmembrane region" description="Helical" evidence="8">
    <location>
        <begin position="51"/>
        <end position="70"/>
    </location>
</feature>
<dbReference type="GO" id="GO:0022857">
    <property type="term" value="F:transmembrane transporter activity"/>
    <property type="evidence" value="ECO:0007669"/>
    <property type="project" value="InterPro"/>
</dbReference>
<accession>A0A9E7NBH7</accession>
<dbReference type="PANTHER" id="PTHR23517:SF3">
    <property type="entry name" value="INTEGRAL MEMBRANE TRANSPORT PROTEIN"/>
    <property type="match status" value="1"/>
</dbReference>
<organism evidence="10 11">
    <name type="scientific">Natronosalvus rutilus</name>
    <dbReference type="NCBI Taxonomy" id="2953753"/>
    <lineage>
        <taxon>Archaea</taxon>
        <taxon>Methanobacteriati</taxon>
        <taxon>Methanobacteriota</taxon>
        <taxon>Stenosarchaea group</taxon>
        <taxon>Halobacteria</taxon>
        <taxon>Halobacteriales</taxon>
        <taxon>Natrialbaceae</taxon>
        <taxon>Natronosalvus</taxon>
    </lineage>
</organism>
<dbReference type="InterPro" id="IPR050171">
    <property type="entry name" value="MFS_Transporters"/>
</dbReference>
<keyword evidence="11" id="KW-1185">Reference proteome</keyword>
<evidence type="ECO:0000256" key="7">
    <source>
        <dbReference type="SAM" id="MobiDB-lite"/>
    </source>
</evidence>
<dbReference type="RefSeq" id="WP_254158385.1">
    <property type="nucleotide sequence ID" value="NZ_CP100355.1"/>
</dbReference>
<dbReference type="Proteomes" id="UP001056855">
    <property type="component" value="Chromosome"/>
</dbReference>
<proteinExistence type="predicted"/>
<gene>
    <name evidence="10" type="ORF">NGM29_00870</name>
</gene>
<evidence type="ECO:0000256" key="8">
    <source>
        <dbReference type="SAM" id="Phobius"/>
    </source>
</evidence>
<feature type="transmembrane region" description="Helical" evidence="8">
    <location>
        <begin position="398"/>
        <end position="418"/>
    </location>
</feature>
<dbReference type="Gene3D" id="1.20.1250.20">
    <property type="entry name" value="MFS general substrate transporter like domains"/>
    <property type="match status" value="2"/>
</dbReference>
<feature type="domain" description="Major facilitator superfamily (MFS) profile" evidence="9">
    <location>
        <begin position="21"/>
        <end position="420"/>
    </location>
</feature>
<evidence type="ECO:0000259" key="9">
    <source>
        <dbReference type="PROSITE" id="PS50850"/>
    </source>
</evidence>
<dbReference type="GO" id="GO:0005886">
    <property type="term" value="C:plasma membrane"/>
    <property type="evidence" value="ECO:0007669"/>
    <property type="project" value="UniProtKB-SubCell"/>
</dbReference>
<name>A0A9E7NBH7_9EURY</name>